<feature type="region of interest" description="Disordered" evidence="1">
    <location>
        <begin position="77"/>
        <end position="97"/>
    </location>
</feature>
<dbReference type="EMBL" id="MFMS01000007">
    <property type="protein sequence ID" value="OGG85483.1"/>
    <property type="molecule type" value="Genomic_DNA"/>
</dbReference>
<dbReference type="Proteomes" id="UP000177395">
    <property type="component" value="Unassembled WGS sequence"/>
</dbReference>
<reference evidence="2 3" key="1">
    <citation type="journal article" date="2016" name="Nat. Commun.">
        <title>Thousands of microbial genomes shed light on interconnected biogeochemical processes in an aquifer system.</title>
        <authorList>
            <person name="Anantharaman K."/>
            <person name="Brown C.T."/>
            <person name="Hug L.A."/>
            <person name="Sharon I."/>
            <person name="Castelle C.J."/>
            <person name="Probst A.J."/>
            <person name="Thomas B.C."/>
            <person name="Singh A."/>
            <person name="Wilkins M.J."/>
            <person name="Karaoz U."/>
            <person name="Brodie E.L."/>
            <person name="Williams K.H."/>
            <person name="Hubbard S.S."/>
            <person name="Banfield J.F."/>
        </authorList>
    </citation>
    <scope>NUCLEOTIDE SEQUENCE [LARGE SCALE GENOMIC DNA]</scope>
</reference>
<evidence type="ECO:0000256" key="1">
    <source>
        <dbReference type="SAM" id="MobiDB-lite"/>
    </source>
</evidence>
<dbReference type="AlphaFoldDB" id="A0A1F6FHZ8"/>
<feature type="compositionally biased region" description="Acidic residues" evidence="1">
    <location>
        <begin position="77"/>
        <end position="86"/>
    </location>
</feature>
<protein>
    <submittedName>
        <fullName evidence="2">Uncharacterized protein</fullName>
    </submittedName>
</protein>
<dbReference type="STRING" id="1798531.A2392_03285"/>
<organism evidence="2 3">
    <name type="scientific">Candidatus Kaiserbacteria bacterium RIFOXYB1_FULL_46_14</name>
    <dbReference type="NCBI Taxonomy" id="1798531"/>
    <lineage>
        <taxon>Bacteria</taxon>
        <taxon>Candidatus Kaiseribacteriota</taxon>
    </lineage>
</organism>
<accession>A0A1F6FHZ8</accession>
<comment type="caution">
    <text evidence="2">The sequence shown here is derived from an EMBL/GenBank/DDBJ whole genome shotgun (WGS) entry which is preliminary data.</text>
</comment>
<gene>
    <name evidence="2" type="ORF">A2392_03285</name>
</gene>
<evidence type="ECO:0000313" key="3">
    <source>
        <dbReference type="Proteomes" id="UP000177395"/>
    </source>
</evidence>
<proteinExistence type="predicted"/>
<name>A0A1F6FHZ8_9BACT</name>
<sequence>MKTYIFVGVLLTAILVGGFYWQSMGSVEKRAVESAEEEDRRIACEQFLAVALFPNGEAADEFMAACLRGEPVFQEEMDGEAQDGTEEPVASSSSPAAGPGCVVGGCSGQICGEEGEVEGTVTTCEWLEEYACYQKTRCERQATGQCGWTENTEFGQCMTEAKAGGSN</sequence>
<evidence type="ECO:0000313" key="2">
    <source>
        <dbReference type="EMBL" id="OGG85483.1"/>
    </source>
</evidence>